<evidence type="ECO:0000313" key="2">
    <source>
        <dbReference type="Proteomes" id="UP000503349"/>
    </source>
</evidence>
<evidence type="ECO:0000313" key="1">
    <source>
        <dbReference type="EMBL" id="KAF3699951.1"/>
    </source>
</evidence>
<proteinExistence type="predicted"/>
<keyword evidence="2" id="KW-1185">Reference proteome</keyword>
<reference evidence="1 2" key="1">
    <citation type="submission" date="2019-02" db="EMBL/GenBank/DDBJ databases">
        <title>Opniocepnalus argus genome.</title>
        <authorList>
            <person name="Zhou C."/>
            <person name="Xiao S."/>
        </authorList>
    </citation>
    <scope>NUCLEOTIDE SEQUENCE [LARGE SCALE GENOMIC DNA]</scope>
    <source>
        <strain evidence="1">OARG1902GOOAL</strain>
        <tissue evidence="1">Muscle</tissue>
    </source>
</reference>
<reference evidence="2" key="2">
    <citation type="submission" date="2019-02" db="EMBL/GenBank/DDBJ databases">
        <title>Opniocepnalus argus Var Kimnra genome.</title>
        <authorList>
            <person name="Zhou C."/>
            <person name="Xiao S."/>
        </authorList>
    </citation>
    <scope>NUCLEOTIDE SEQUENCE [LARGE SCALE GENOMIC DNA]</scope>
</reference>
<protein>
    <submittedName>
        <fullName evidence="1">Uncharacterized protein</fullName>
    </submittedName>
</protein>
<dbReference type="Proteomes" id="UP000503349">
    <property type="component" value="Chromosome 15"/>
</dbReference>
<dbReference type="EMBL" id="CM015726">
    <property type="protein sequence ID" value="KAF3699951.1"/>
    <property type="molecule type" value="Genomic_DNA"/>
</dbReference>
<accession>A0A6G1QBD0</accession>
<organism evidence="1 2">
    <name type="scientific">Channa argus</name>
    <name type="common">Northern snakehead</name>
    <name type="synonym">Ophicephalus argus</name>
    <dbReference type="NCBI Taxonomy" id="215402"/>
    <lineage>
        <taxon>Eukaryota</taxon>
        <taxon>Metazoa</taxon>
        <taxon>Chordata</taxon>
        <taxon>Craniata</taxon>
        <taxon>Vertebrata</taxon>
        <taxon>Euteleostomi</taxon>
        <taxon>Actinopterygii</taxon>
        <taxon>Neopterygii</taxon>
        <taxon>Teleostei</taxon>
        <taxon>Neoteleostei</taxon>
        <taxon>Acanthomorphata</taxon>
        <taxon>Anabantaria</taxon>
        <taxon>Anabantiformes</taxon>
        <taxon>Channoidei</taxon>
        <taxon>Channidae</taxon>
        <taxon>Channa</taxon>
    </lineage>
</organism>
<name>A0A6G1QBD0_CHAAH</name>
<sequence length="57" mass="6275">MLNAKLMTCCQNLNLCRISLCALVFVNVHVHKCALAQKQKYAYGSSAEGAKLWAGFL</sequence>
<gene>
    <name evidence="1" type="ORF">EXN66_Car015638</name>
</gene>
<dbReference type="AlphaFoldDB" id="A0A6G1QBD0"/>